<dbReference type="Proteomes" id="UP001240150">
    <property type="component" value="Chromosome"/>
</dbReference>
<sequence length="305" mass="32560">MESVTERPSRLAWRTTEPLHALVYLVPEAAEVYGRLGLDPSAGYFAARAAAFGTAGPGLVAATFYNFNPALVARALPAAWDKVTPAQMIEARREIVDAALTRGLGAETLAGPEFAEAAELARTAALDAASRPQGRPLFAAHTELPWPDAPHLVLFHAQTLLREFRGDGHIALLVAAGISGVEANVLHVASGLAKEKFLRFTRGWSRDDWSGAIESLRERGLVTGGEPAGEGEPRPLELSEEGKRLRAELEERTDVLAEPAYRALGEKGCLRLAELTRPLSRTVVAAGLLNPNGLTAGAAERNPRG</sequence>
<dbReference type="RefSeq" id="WP_284915127.1">
    <property type="nucleotide sequence ID" value="NZ_CP126980.1"/>
</dbReference>
<accession>A0ABY8W7T3</accession>
<organism evidence="1 2">
    <name type="scientific">Actinoplanes oblitus</name>
    <dbReference type="NCBI Taxonomy" id="3040509"/>
    <lineage>
        <taxon>Bacteria</taxon>
        <taxon>Bacillati</taxon>
        <taxon>Actinomycetota</taxon>
        <taxon>Actinomycetes</taxon>
        <taxon>Micromonosporales</taxon>
        <taxon>Micromonosporaceae</taxon>
        <taxon>Actinoplanes</taxon>
    </lineage>
</organism>
<protein>
    <recommendedName>
        <fullName evidence="3">SalK</fullName>
    </recommendedName>
</protein>
<dbReference type="Pfam" id="PF21863">
    <property type="entry name" value="HTH_67"/>
    <property type="match status" value="1"/>
</dbReference>
<evidence type="ECO:0008006" key="3">
    <source>
        <dbReference type="Google" id="ProtNLM"/>
    </source>
</evidence>
<reference evidence="1 2" key="1">
    <citation type="submission" date="2023-06" db="EMBL/GenBank/DDBJ databases">
        <authorList>
            <person name="Yushchuk O."/>
            <person name="Binda E."/>
            <person name="Ruckert-Reed C."/>
            <person name="Fedorenko V."/>
            <person name="Kalinowski J."/>
            <person name="Marinelli F."/>
        </authorList>
    </citation>
    <scope>NUCLEOTIDE SEQUENCE [LARGE SCALE GENOMIC DNA]</scope>
    <source>
        <strain evidence="1 2">NRRL 3884</strain>
    </source>
</reference>
<proteinExistence type="predicted"/>
<dbReference type="EMBL" id="CP126980">
    <property type="protein sequence ID" value="WIM93924.1"/>
    <property type="molecule type" value="Genomic_DNA"/>
</dbReference>
<evidence type="ECO:0000313" key="1">
    <source>
        <dbReference type="EMBL" id="WIM93924.1"/>
    </source>
</evidence>
<name>A0ABY8W7T3_9ACTN</name>
<evidence type="ECO:0000313" key="2">
    <source>
        <dbReference type="Proteomes" id="UP001240150"/>
    </source>
</evidence>
<keyword evidence="2" id="KW-1185">Reference proteome</keyword>
<dbReference type="NCBIfam" id="NF047719">
    <property type="entry name" value="SCO6745_fam_HTH"/>
    <property type="match status" value="1"/>
</dbReference>
<gene>
    <name evidence="1" type="ORF">ACTOB_005918</name>
</gene>
<dbReference type="InterPro" id="IPR054058">
    <property type="entry name" value="HTH_67"/>
</dbReference>